<dbReference type="AlphaFoldDB" id="A0A1V1P2I3"/>
<proteinExistence type="predicted"/>
<comment type="caution">
    <text evidence="2">The sequence shown here is derived from an EMBL/GenBank/DDBJ whole genome shotgun (WGS) entry which is preliminary data.</text>
</comment>
<accession>A0A1V1P2I3</accession>
<feature type="compositionally biased region" description="Basic and acidic residues" evidence="1">
    <location>
        <begin position="22"/>
        <end position="32"/>
    </location>
</feature>
<gene>
    <name evidence="2" type="ORF">OMM_04247</name>
</gene>
<organism evidence="2 3">
    <name type="scientific">Candidatus Magnetoglobus multicellularis str. Araruama</name>
    <dbReference type="NCBI Taxonomy" id="890399"/>
    <lineage>
        <taxon>Bacteria</taxon>
        <taxon>Pseudomonadati</taxon>
        <taxon>Thermodesulfobacteriota</taxon>
        <taxon>Desulfobacteria</taxon>
        <taxon>Desulfobacterales</taxon>
        <taxon>Desulfobacteraceae</taxon>
        <taxon>Candidatus Magnetoglobus</taxon>
    </lineage>
</organism>
<name>A0A1V1P2I3_9BACT</name>
<evidence type="ECO:0000256" key="1">
    <source>
        <dbReference type="SAM" id="MobiDB-lite"/>
    </source>
</evidence>
<dbReference type="Proteomes" id="UP000189670">
    <property type="component" value="Unassembled WGS sequence"/>
</dbReference>
<dbReference type="EMBL" id="ATBP01000781">
    <property type="protein sequence ID" value="ETR68966.1"/>
    <property type="molecule type" value="Genomic_DNA"/>
</dbReference>
<evidence type="ECO:0000313" key="2">
    <source>
        <dbReference type="EMBL" id="ETR68966.1"/>
    </source>
</evidence>
<feature type="region of interest" description="Disordered" evidence="1">
    <location>
        <begin position="19"/>
        <end position="47"/>
    </location>
</feature>
<protein>
    <submittedName>
        <fullName evidence="2">Uncharacterized protein</fullName>
    </submittedName>
</protein>
<feature type="compositionally biased region" description="Polar residues" evidence="1">
    <location>
        <begin position="33"/>
        <end position="42"/>
    </location>
</feature>
<evidence type="ECO:0000313" key="3">
    <source>
        <dbReference type="Proteomes" id="UP000189670"/>
    </source>
</evidence>
<sequence>MLLLKDPNSGQQYSFYQVLPKSKQETTREKEANSYSRSMRSNNQRHTKNHLLKGRFCSFKSTNLAFGSYSSSRRVRFDGVGNFIYGSKSLGFNSTNGSSTNINRNPGNSGLYNVQGDIIKIRFEGETSGEEASVYRRSDDGSINAITFRDTIYAKELCP</sequence>
<reference evidence="3" key="1">
    <citation type="submission" date="2012-11" db="EMBL/GenBank/DDBJ databases">
        <authorList>
            <person name="Lucero-Rivera Y.E."/>
            <person name="Tovar-Ramirez D."/>
        </authorList>
    </citation>
    <scope>NUCLEOTIDE SEQUENCE [LARGE SCALE GENOMIC DNA]</scope>
    <source>
        <strain evidence="3">Araruama</strain>
    </source>
</reference>